<comment type="caution">
    <text evidence="1">The sequence shown here is derived from an EMBL/GenBank/DDBJ whole genome shotgun (WGS) entry which is preliminary data.</text>
</comment>
<evidence type="ECO:0000313" key="1">
    <source>
        <dbReference type="EMBL" id="KAI5679188.1"/>
    </source>
</evidence>
<dbReference type="Proteomes" id="UP001060085">
    <property type="component" value="Linkage Group LG02"/>
</dbReference>
<protein>
    <submittedName>
        <fullName evidence="1">Uncharacterized protein</fullName>
    </submittedName>
</protein>
<reference evidence="2" key="1">
    <citation type="journal article" date="2023" name="Nat. Plants">
        <title>Single-cell RNA sequencing provides a high-resolution roadmap for understanding the multicellular compartmentation of specialized metabolism.</title>
        <authorList>
            <person name="Sun S."/>
            <person name="Shen X."/>
            <person name="Li Y."/>
            <person name="Li Y."/>
            <person name="Wang S."/>
            <person name="Li R."/>
            <person name="Zhang H."/>
            <person name="Shen G."/>
            <person name="Guo B."/>
            <person name="Wei J."/>
            <person name="Xu J."/>
            <person name="St-Pierre B."/>
            <person name="Chen S."/>
            <person name="Sun C."/>
        </authorList>
    </citation>
    <scope>NUCLEOTIDE SEQUENCE [LARGE SCALE GENOMIC DNA]</scope>
</reference>
<dbReference type="EMBL" id="CM044702">
    <property type="protein sequence ID" value="KAI5679188.1"/>
    <property type="molecule type" value="Genomic_DNA"/>
</dbReference>
<name>A0ACC0C332_CATRO</name>
<evidence type="ECO:0000313" key="2">
    <source>
        <dbReference type="Proteomes" id="UP001060085"/>
    </source>
</evidence>
<proteinExistence type="predicted"/>
<accession>A0ACC0C332</accession>
<keyword evidence="2" id="KW-1185">Reference proteome</keyword>
<gene>
    <name evidence="1" type="ORF">M9H77_10138</name>
</gene>
<sequence length="687" mass="76511">MTISSDVFTRRVLNFPAIRPCEAVSFSSLLSSLIRLGNQICEYKSRNFFVNKKNARNSIRLIENLLIVLENFGFPDGVSEISSSVILGLSELHFIFQKVRFLLEDCTRDDARLWMLAKSDFVSTQFRVFMKAMWVALDVLPLEKIDICDEVKEVAEFVKMQAMKMDFEIEVEDQRAMRKVFWILDDFEGGINPEPSDLRKVLDYLGIINWGECNKEVKFLDCEIGLEWQTSKKRDVQLLYSLMVFMIFCRCTLFEAIDRAVGRQSDGGCESEIFRFLNADDFRCPITLEFMNDPVTISTGHTYDRSSILKWFSAGNPTCPKTGKRLTSTDFVPNLALKQLIQKYCSENGIPFAGSVGRTRDMKIKVNAGGNMAAADKALNMLANFLVGRLVNGSGSETNKAAYEIRLLTKTSIFNRSCLVEAGAIPPLLDLLFSCDSSVQENAIAALLNLSKFSGSRRMIAENGGLLIIVDVLKQGLKMEARQHAAGALFYLASVEDYRIIIGEIPEAISALLELLRDGTDRGKKNALVTLFGLLVYPGNHGRVLEAGLVPLLIDQLRSLEREDLITDALAVLASLADKPEGTTAILSAGTLPMILEVLGSSNSSTSREHCVSLLLALCIHERSDVVPVLVKNTSLMGMLYSQLTDGTCRASKKASSLIKILHTFNEKSSFGFSTPALHQERFIHVW</sequence>
<organism evidence="1 2">
    <name type="scientific">Catharanthus roseus</name>
    <name type="common">Madagascar periwinkle</name>
    <name type="synonym">Vinca rosea</name>
    <dbReference type="NCBI Taxonomy" id="4058"/>
    <lineage>
        <taxon>Eukaryota</taxon>
        <taxon>Viridiplantae</taxon>
        <taxon>Streptophyta</taxon>
        <taxon>Embryophyta</taxon>
        <taxon>Tracheophyta</taxon>
        <taxon>Spermatophyta</taxon>
        <taxon>Magnoliopsida</taxon>
        <taxon>eudicotyledons</taxon>
        <taxon>Gunneridae</taxon>
        <taxon>Pentapetalae</taxon>
        <taxon>asterids</taxon>
        <taxon>lamiids</taxon>
        <taxon>Gentianales</taxon>
        <taxon>Apocynaceae</taxon>
        <taxon>Rauvolfioideae</taxon>
        <taxon>Vinceae</taxon>
        <taxon>Catharanthinae</taxon>
        <taxon>Catharanthus</taxon>
    </lineage>
</organism>